<evidence type="ECO:0000256" key="2">
    <source>
        <dbReference type="ARBA" id="ARBA00008335"/>
    </source>
</evidence>
<dbReference type="Proteomes" id="UP001590950">
    <property type="component" value="Unassembled WGS sequence"/>
</dbReference>
<name>A0ABR4AHZ8_9LECA</name>
<dbReference type="PANTHER" id="PTHR21576">
    <property type="entry name" value="UNCHARACTERIZED NODULIN-LIKE PROTEIN"/>
    <property type="match status" value="1"/>
</dbReference>
<feature type="transmembrane region" description="Helical" evidence="10">
    <location>
        <begin position="249"/>
        <end position="271"/>
    </location>
</feature>
<reference evidence="11 12" key="1">
    <citation type="submission" date="2024-09" db="EMBL/GenBank/DDBJ databases">
        <title>Rethinking Asexuality: The Enigmatic Case of Functional Sexual Genes in Lepraria (Stereocaulaceae).</title>
        <authorList>
            <person name="Doellman M."/>
            <person name="Sun Y."/>
            <person name="Barcenas-Pena A."/>
            <person name="Lumbsch H.T."/>
            <person name="Grewe F."/>
        </authorList>
    </citation>
    <scope>NUCLEOTIDE SEQUENCE [LARGE SCALE GENOMIC DNA]</scope>
    <source>
        <strain evidence="11 12">Mercado 3170</strain>
    </source>
</reference>
<evidence type="ECO:0000313" key="11">
    <source>
        <dbReference type="EMBL" id="KAL2044252.1"/>
    </source>
</evidence>
<evidence type="ECO:0000256" key="5">
    <source>
        <dbReference type="ARBA" id="ARBA00022692"/>
    </source>
</evidence>
<evidence type="ECO:0000256" key="6">
    <source>
        <dbReference type="ARBA" id="ARBA00022989"/>
    </source>
</evidence>
<evidence type="ECO:0000256" key="9">
    <source>
        <dbReference type="SAM" id="MobiDB-lite"/>
    </source>
</evidence>
<comment type="subcellular location">
    <subcellularLocation>
        <location evidence="1">Vacuole membrane</location>
        <topology evidence="1">Multi-pass membrane protein</topology>
    </subcellularLocation>
</comment>
<feature type="transmembrane region" description="Helical" evidence="10">
    <location>
        <begin position="475"/>
        <end position="504"/>
    </location>
</feature>
<keyword evidence="3" id="KW-0813">Transport</keyword>
<dbReference type="EMBL" id="JBEFKJ010000009">
    <property type="protein sequence ID" value="KAL2044252.1"/>
    <property type="molecule type" value="Genomic_DNA"/>
</dbReference>
<gene>
    <name evidence="11" type="ORF">N7G274_002957</name>
</gene>
<sequence>MHSRSSSRSAIPNGGIDKLDFDSNRKHSSARHDSLNFSASEPSGLLRDDESFFSNIVDGVIERDRRKMRRHVIKYASLVSAILSCLCAGSITAYSLYGPLFLKHIKYTQYQVNAVSTTAELAMYLPVPLFGYLCDRYNPRPLSLASAILFGLGYLLAALTYHAGPPKSEGGWPFAIMVIAFIGVGSGTSCMYLSAVTTCAKNFGRGKHKGLALAMPIAAFGLSGMWQSQVGSHFFSERDENGGKGNIDVFRYFLFLAGLLFAVGLIGTVGLRVVNEEELLDEAVETLERSGLLEDSPFFQRTLLHDGDNTNGNGYGTISPPTHSTSSRRGSKSHDHPTTSDSAIRKTLILNTGTRLFLTDPRMWFFAAGFFLTTGPGEAFINNLGTIVHTLYPPPSPGPTSLNSPATHVSIVALTSTIARLLTGTLSDLLAPSPSPSPKRPYTLSRMVFLLISTLLFSLGQLLLASGAVQRTPALFPAVSALVGLGYGAIFSLPPIIVSVVWGVQNFGTNWGIVAVVPAAGAAIWGAVYSAVYQAGVDARRLRWHDEEVEQMCYGGKCYEVTFWAMAVCSWVAVALWGWAWRGWRRRGIAV</sequence>
<keyword evidence="4" id="KW-0926">Vacuole</keyword>
<comment type="similarity">
    <text evidence="2">Belongs to the major facilitator superfamily.</text>
</comment>
<feature type="compositionally biased region" description="Basic and acidic residues" evidence="9">
    <location>
        <begin position="17"/>
        <end position="34"/>
    </location>
</feature>
<proteinExistence type="inferred from homology"/>
<dbReference type="SUPFAM" id="SSF103473">
    <property type="entry name" value="MFS general substrate transporter"/>
    <property type="match status" value="1"/>
</dbReference>
<dbReference type="Gene3D" id="1.20.1250.20">
    <property type="entry name" value="MFS general substrate transporter like domains"/>
    <property type="match status" value="2"/>
</dbReference>
<evidence type="ECO:0000256" key="7">
    <source>
        <dbReference type="ARBA" id="ARBA00023136"/>
    </source>
</evidence>
<protein>
    <recommendedName>
        <fullName evidence="8">Probable transporter MCH1</fullName>
    </recommendedName>
</protein>
<feature type="region of interest" description="Disordered" evidence="9">
    <location>
        <begin position="1"/>
        <end position="35"/>
    </location>
</feature>
<feature type="transmembrane region" description="Helical" evidence="10">
    <location>
        <begin position="511"/>
        <end position="532"/>
    </location>
</feature>
<evidence type="ECO:0000256" key="4">
    <source>
        <dbReference type="ARBA" id="ARBA00022554"/>
    </source>
</evidence>
<feature type="transmembrane region" description="Helical" evidence="10">
    <location>
        <begin position="141"/>
        <end position="162"/>
    </location>
</feature>
<keyword evidence="7 10" id="KW-0472">Membrane</keyword>
<feature type="transmembrane region" description="Helical" evidence="10">
    <location>
        <begin position="448"/>
        <end position="469"/>
    </location>
</feature>
<evidence type="ECO:0000256" key="10">
    <source>
        <dbReference type="SAM" id="Phobius"/>
    </source>
</evidence>
<feature type="transmembrane region" description="Helical" evidence="10">
    <location>
        <begin position="174"/>
        <end position="198"/>
    </location>
</feature>
<feature type="transmembrane region" description="Helical" evidence="10">
    <location>
        <begin position="114"/>
        <end position="134"/>
    </location>
</feature>
<evidence type="ECO:0000256" key="1">
    <source>
        <dbReference type="ARBA" id="ARBA00004128"/>
    </source>
</evidence>
<keyword evidence="5 10" id="KW-0812">Transmembrane</keyword>
<evidence type="ECO:0000256" key="3">
    <source>
        <dbReference type="ARBA" id="ARBA00022448"/>
    </source>
</evidence>
<comment type="caution">
    <text evidence="11">The sequence shown here is derived from an EMBL/GenBank/DDBJ whole genome shotgun (WGS) entry which is preliminary data.</text>
</comment>
<keyword evidence="12" id="KW-1185">Reference proteome</keyword>
<feature type="compositionally biased region" description="Polar residues" evidence="9">
    <location>
        <begin position="1"/>
        <end position="10"/>
    </location>
</feature>
<evidence type="ECO:0000256" key="8">
    <source>
        <dbReference type="ARBA" id="ARBA00039330"/>
    </source>
</evidence>
<feature type="region of interest" description="Disordered" evidence="9">
    <location>
        <begin position="307"/>
        <end position="340"/>
    </location>
</feature>
<feature type="transmembrane region" description="Helical" evidence="10">
    <location>
        <begin position="210"/>
        <end position="229"/>
    </location>
</feature>
<evidence type="ECO:0000313" key="12">
    <source>
        <dbReference type="Proteomes" id="UP001590950"/>
    </source>
</evidence>
<dbReference type="Pfam" id="PF07690">
    <property type="entry name" value="MFS_1"/>
    <property type="match status" value="1"/>
</dbReference>
<dbReference type="CDD" id="cd17354">
    <property type="entry name" value="MFS_Mch1p_like"/>
    <property type="match status" value="1"/>
</dbReference>
<feature type="compositionally biased region" description="Polar residues" evidence="9">
    <location>
        <begin position="319"/>
        <end position="328"/>
    </location>
</feature>
<feature type="transmembrane region" description="Helical" evidence="10">
    <location>
        <begin position="72"/>
        <end position="94"/>
    </location>
</feature>
<feature type="transmembrane region" description="Helical" evidence="10">
    <location>
        <begin position="561"/>
        <end position="581"/>
    </location>
</feature>
<keyword evidence="6 10" id="KW-1133">Transmembrane helix</keyword>
<dbReference type="InterPro" id="IPR036259">
    <property type="entry name" value="MFS_trans_sf"/>
</dbReference>
<organism evidence="11 12">
    <name type="scientific">Stereocaulon virgatum</name>
    <dbReference type="NCBI Taxonomy" id="373712"/>
    <lineage>
        <taxon>Eukaryota</taxon>
        <taxon>Fungi</taxon>
        <taxon>Dikarya</taxon>
        <taxon>Ascomycota</taxon>
        <taxon>Pezizomycotina</taxon>
        <taxon>Lecanoromycetes</taxon>
        <taxon>OSLEUM clade</taxon>
        <taxon>Lecanoromycetidae</taxon>
        <taxon>Lecanorales</taxon>
        <taxon>Lecanorineae</taxon>
        <taxon>Stereocaulaceae</taxon>
        <taxon>Stereocaulon</taxon>
    </lineage>
</organism>
<dbReference type="PANTHER" id="PTHR21576:SF45">
    <property type="entry name" value="TRANSPORTER MCH1-RELATED"/>
    <property type="match status" value="1"/>
</dbReference>
<dbReference type="InterPro" id="IPR011701">
    <property type="entry name" value="MFS"/>
</dbReference>
<accession>A0ABR4AHZ8</accession>